<feature type="region of interest" description="Disordered" evidence="1">
    <location>
        <begin position="1590"/>
        <end position="1626"/>
    </location>
</feature>
<proteinExistence type="predicted"/>
<reference evidence="2 3" key="1">
    <citation type="submission" date="2020-08" db="EMBL/GenBank/DDBJ databases">
        <title>Genome Sequencing of Nocardia wallacei strain FMUON74 and assembly.</title>
        <authorList>
            <person name="Toyokawa M."/>
            <person name="Uesaka K."/>
        </authorList>
    </citation>
    <scope>NUCLEOTIDE SEQUENCE [LARGE SCALE GENOMIC DNA]</scope>
    <source>
        <strain evidence="2 3">FMUON74</strain>
    </source>
</reference>
<name>A0A7G1KX91_9NOCA</name>
<dbReference type="KEGG" id="nwl:NWFMUON74_64210"/>
<feature type="compositionally biased region" description="Basic and acidic residues" evidence="1">
    <location>
        <begin position="1894"/>
        <end position="1908"/>
    </location>
</feature>
<dbReference type="AntiFam" id="ANF00178">
    <property type="entry name" value="Shadow ORF (opposite dhbF)"/>
</dbReference>
<feature type="compositionally biased region" description="Basic and acidic residues" evidence="1">
    <location>
        <begin position="1339"/>
        <end position="1349"/>
    </location>
</feature>
<feature type="compositionally biased region" description="Basic and acidic residues" evidence="1">
    <location>
        <begin position="2202"/>
        <end position="2213"/>
    </location>
</feature>
<accession>A0A7G1KX91</accession>
<feature type="region of interest" description="Disordered" evidence="1">
    <location>
        <begin position="2243"/>
        <end position="2269"/>
    </location>
</feature>
<feature type="region of interest" description="Disordered" evidence="1">
    <location>
        <begin position="1869"/>
        <end position="1919"/>
    </location>
</feature>
<dbReference type="Proteomes" id="UP000516173">
    <property type="component" value="Chromosome"/>
</dbReference>
<protein>
    <submittedName>
        <fullName evidence="2">Uncharacterized protein</fullName>
    </submittedName>
</protein>
<keyword evidence="3" id="KW-1185">Reference proteome</keyword>
<feature type="region of interest" description="Disordered" evidence="1">
    <location>
        <begin position="2140"/>
        <end position="2166"/>
    </location>
</feature>
<sequence length="2269" mass="246767">MHRGLGDAVHVDQSRHRITVAGNPIGEAAQLQRLTAEDHVAQRQRPQLGVRVVGLLLREFGGSQLIERRRGLVEHRDPFAAQQFQELLRRTRGVVVDHHQGAAEQQRTPQLPHREVEGVGVEHRPHVAGTETELAIGIGEQPHHVPVLDRDALGAAGRSGGVDDVGDVLRGQRRDPVGVGDRALARVDHVRDVHAEVVHQDARQPRRQLDIDTAVDDHARGRGIREHVGDAVGRVVRIDRDVTRAGLDHREQRDDEIGRARQQHGDQRLGARAVLDQPARQLIRALVQRGVGDPVVTEGDGDPVGVRGHGGVEQVRQRRGAIVETPALPVCSGGDPALRDIQPLGLTEQVDVADDGGRILGDAAQDPHEAVGERGDRLGIEQVGGVVPRQRQIAAGGGRADGQLHIEFRCARVEFDHLEVESGQSDAGGVALPGGLEGQRDLEQRMVRLRAHRAQHVDQLLERHVGVRERGQIGATDLVEQFGEGRAGTHLGAQHQRVDEHTDQVVEGALATARDRGADGDVGAAGLPCGPGRQRRVHQHEQGDAARAGQLHQRRVQLAVDRELVCRTGVGGDLGPRPVGGQLQLIGQIAQLLGPVGDLAGRLRLRIAFVAEDLALPQRVVGVLHLERRPLRDLALRPRGVGGDDIAQQRPQREAVRADVVGHQHHDVLAGSHREQRGPERQITGDIEEHAGQRGHPGGQLVRRDGLGGEVEGRLADGQHALVADALHLGVDGAQRLVPGQHVAHGGGEGRHVQLTGHPDRDRDVVDGGAAVEPVQEPHPLLCGRERHQPRLLAAGQRHRLGALPRGERRPAALSRMRFHARGEGGHGRGIEQQAHRHLGVEGRAEAGGDLGGDQRVAAQFEEVVVETDSLQPEQFADGVGHGLFGRGDRRAEHLGGEGRCGQRAAVQLAGGVERELVEHHERRRHHVHRKALRQLGFHRFRGDRRARSRDQVGDQLVTGAFVGTHHHDGLGDGVEGGERRLDLAQFDALAAQLHLEVGAAQVFQLTGRGPHHQVAGAVQAFPVAERAGDEPVRGQVRARHITARQLRARQIQLTRDTHRHRLQPLVQHVDLGVEHRRADRHRAGVGVGDLVIGHVDGGLGRTVQIVQPRPGQLPQPLRGRSGQCLAGGEDVTELELSGTLGGYEDRQHGGDEVGDRDALGGDEVGQVGRVAVAVGLGHHQPGADLQRPEELPHRHVEGGRGLLQHHVVGGQAVLGVHPDQAVDDGRVAHRHALRPAGRTGGEDHVRGVRRIQRRHAIGVGERPVGEFVQLQPVDLDRAVVDRQVGRVTRGGQHPHRAGRVEDVAGPVGRVVRVQRHVRATGRRHRVHADDQVDGAPHAQRDKRFRSDTGLDQPARQPVHPGGELGIGQTCPLERHRGRLGTARHLGLEQRHQGRGGVVGDPRQRRVQRELGVVPVPQHQGVLGGIEQFQIADTQGRVGGHAAQHAQEPLHEGFGELGVEKICGVDEFGVHRRGVGRLLGQRQLHVELRRRRVDTELGHRQAGQFQRGVAEVLEGQHHLEQRVTARRASGLEHLHQPFERHPGVREGGQVALAHLGQQLGERSAGVDLVPQHEGVDHHADQIVERLLATTGDRRADRDVGGAAQSGQQSREGAVHHHEQRGAVTAGDRAEAVDQRAGHLEPVCSGLIRGECRAGPGRQAQFVRQTGQRAAPVVELLGDQRPRVVLGAERIPLPQRVIHVLDGQRRPVRHLARGARQVRGHQVAHQRAHGETVGGDVVGDHDQDVVGGVQFVDAQAHGRFRGDVEPAGDEFAHHRQQFVGVHGDHVDVRGRLGGRQHLLVADAVGGRVDGAQRFVPRHHVRDRAAQRVQIEVAGEADRDGDVVGGGIGVEPVQEPHALLCQRQRRALGPGAGRERLAHAGSRARADPGGQPGHRGRLEQHPHPDLRVERGGQPGGDLGGDQRVAAESEEVVVGADAFDTEQIGEDARHDLLERRGRGPVVARRQFRFRQRLAIQLAHRGQRYLVEHHDGRRHHVGRKPIGHVRRQCGDIHGPAGDRAHVGHQERRARVVVAADRHREVHVRVGGQRGVDLAQLDAETADLHLEVVAAHVFHDRLARAVAPPAHHVAGAVQPLARRAVRVGHEAVGGQCRAREVAARQLDAAHVQFADHALGHRPQPRVQHQRAHTAHRAADGHQVAGQQPAADVGGDRRLGRAVGVVQPTFTRITGHHRPFRDQVGRQCLATGDDRAHAGEGRRIQRGQHRRGDQADRDALARDQLAEFVTAVGARRHHDQRTGRADGQQQFQHRGVERR</sequence>
<gene>
    <name evidence="2" type="ORF">NWFMUON74_64210</name>
</gene>
<dbReference type="EMBL" id="AP023396">
    <property type="protein sequence ID" value="BCK58649.1"/>
    <property type="molecule type" value="Genomic_DNA"/>
</dbReference>
<feature type="region of interest" description="Disordered" evidence="1">
    <location>
        <begin position="2202"/>
        <end position="2227"/>
    </location>
</feature>
<evidence type="ECO:0000313" key="3">
    <source>
        <dbReference type="Proteomes" id="UP000516173"/>
    </source>
</evidence>
<feature type="region of interest" description="Disordered" evidence="1">
    <location>
        <begin position="1321"/>
        <end position="1370"/>
    </location>
</feature>
<organism evidence="2 3">
    <name type="scientific">Nocardia wallacei</name>
    <dbReference type="NCBI Taxonomy" id="480035"/>
    <lineage>
        <taxon>Bacteria</taxon>
        <taxon>Bacillati</taxon>
        <taxon>Actinomycetota</taxon>
        <taxon>Actinomycetes</taxon>
        <taxon>Mycobacteriales</taxon>
        <taxon>Nocardiaceae</taxon>
        <taxon>Nocardia</taxon>
    </lineage>
</organism>
<feature type="region of interest" description="Disordered" evidence="1">
    <location>
        <begin position="1384"/>
        <end position="1404"/>
    </location>
</feature>
<evidence type="ECO:0000256" key="1">
    <source>
        <dbReference type="SAM" id="MobiDB-lite"/>
    </source>
</evidence>
<evidence type="ECO:0000313" key="2">
    <source>
        <dbReference type="EMBL" id="BCK58649.1"/>
    </source>
</evidence>